<dbReference type="GO" id="GO:0006364">
    <property type="term" value="P:rRNA processing"/>
    <property type="evidence" value="ECO:0007669"/>
    <property type="project" value="UniProtKB-KW"/>
</dbReference>
<keyword evidence="7" id="KW-0175">Coiled coil</keyword>
<feature type="compositionally biased region" description="Polar residues" evidence="8">
    <location>
        <begin position="378"/>
        <end position="402"/>
    </location>
</feature>
<dbReference type="Gene3D" id="2.40.10.230">
    <property type="entry name" value="Probable tRNA pseudouridine synthase domain"/>
    <property type="match status" value="1"/>
</dbReference>
<evidence type="ECO:0000256" key="4">
    <source>
        <dbReference type="ARBA" id="ARBA00022553"/>
    </source>
</evidence>
<proteinExistence type="predicted"/>
<dbReference type="Pfam" id="PF04410">
    <property type="entry name" value="Gar1"/>
    <property type="match status" value="1"/>
</dbReference>
<evidence type="ECO:0000256" key="6">
    <source>
        <dbReference type="ARBA" id="ARBA00023242"/>
    </source>
</evidence>
<keyword evidence="5" id="KW-0694">RNA-binding</keyword>
<feature type="region of interest" description="Disordered" evidence="8">
    <location>
        <begin position="129"/>
        <end position="175"/>
    </location>
</feature>
<dbReference type="GO" id="GO:0005732">
    <property type="term" value="C:sno(s)RNA-containing ribonucleoprotein complex"/>
    <property type="evidence" value="ECO:0007669"/>
    <property type="project" value="InterPro"/>
</dbReference>
<comment type="subcellular location">
    <subcellularLocation>
        <location evidence="1">Nucleus</location>
    </subcellularLocation>
</comment>
<keyword evidence="2" id="KW-0690">Ribosome biogenesis</keyword>
<keyword evidence="6" id="KW-0539">Nucleus</keyword>
<dbReference type="EMBL" id="JAAAIL010000001">
    <property type="protein sequence ID" value="KAG0281955.1"/>
    <property type="molecule type" value="Genomic_DNA"/>
</dbReference>
<dbReference type="GO" id="GO:0001522">
    <property type="term" value="P:pseudouridine synthesis"/>
    <property type="evidence" value="ECO:0007669"/>
    <property type="project" value="InterPro"/>
</dbReference>
<feature type="region of interest" description="Disordered" evidence="8">
    <location>
        <begin position="355"/>
        <end position="419"/>
    </location>
</feature>
<keyword evidence="10" id="KW-1185">Reference proteome</keyword>
<evidence type="ECO:0000256" key="2">
    <source>
        <dbReference type="ARBA" id="ARBA00022517"/>
    </source>
</evidence>
<evidence type="ECO:0000256" key="3">
    <source>
        <dbReference type="ARBA" id="ARBA00022552"/>
    </source>
</evidence>
<organism evidence="9 10">
    <name type="scientific">Linnemannia exigua</name>
    <dbReference type="NCBI Taxonomy" id="604196"/>
    <lineage>
        <taxon>Eukaryota</taxon>
        <taxon>Fungi</taxon>
        <taxon>Fungi incertae sedis</taxon>
        <taxon>Mucoromycota</taxon>
        <taxon>Mortierellomycotina</taxon>
        <taxon>Mortierellomycetes</taxon>
        <taxon>Mortierellales</taxon>
        <taxon>Mortierellaceae</taxon>
        <taxon>Linnemannia</taxon>
    </lineage>
</organism>
<dbReference type="PANTHER" id="PTHR31633:SF1">
    <property type="entry name" value="H_ACA RIBONUCLEOPROTEIN COMPLEX NON-CORE SUBUNIT NAF1"/>
    <property type="match status" value="1"/>
</dbReference>
<dbReference type="Proteomes" id="UP001194580">
    <property type="component" value="Unassembled WGS sequence"/>
</dbReference>
<dbReference type="GO" id="GO:0005634">
    <property type="term" value="C:nucleus"/>
    <property type="evidence" value="ECO:0007669"/>
    <property type="project" value="UniProtKB-SubCell"/>
</dbReference>
<dbReference type="GO" id="GO:0003723">
    <property type="term" value="F:RNA binding"/>
    <property type="evidence" value="ECO:0007669"/>
    <property type="project" value="UniProtKB-KW"/>
</dbReference>
<evidence type="ECO:0000313" key="9">
    <source>
        <dbReference type="EMBL" id="KAG0281955.1"/>
    </source>
</evidence>
<evidence type="ECO:0000256" key="7">
    <source>
        <dbReference type="SAM" id="Coils"/>
    </source>
</evidence>
<dbReference type="AlphaFoldDB" id="A0AAD4DMD3"/>
<dbReference type="PANTHER" id="PTHR31633">
    <property type="entry name" value="H/ACA RIBONUCLEOPROTEIN COMPLEX NON-CORE SUBUNIT NAF1"/>
    <property type="match status" value="1"/>
</dbReference>
<evidence type="ECO:0000256" key="8">
    <source>
        <dbReference type="SAM" id="MobiDB-lite"/>
    </source>
</evidence>
<sequence length="613" mass="67818">MDITHENPAPVQEDTVMDITQVPAQHVEIEALAHPIPVDTAAASGMEVDSHMGDATTESSIEPNNMVQIEMQQSPPSIPQQQTVGPTVQETTFQEHIIQEPIVQETIAIETTSSMDTSNLEDRLDAVIAGGDDKSDGYESSDLESSDDDDGPDSSDSESDSDTEEPTHSRSALTLEQREKALIEIEAMDDDEDASPSTILHTTNEILELPRVEKPNVELGPDVVLSPFGSVMSIVDNVVVVQAHSSGEISVLDSGTVTAVMTPAEGDQAAIKEILGEIFETFGPVACPLYSIRFNTASEIPTQCKIGCTVYSVPAYSSVVMTAPLKAMKGSDASNKFDEEVDDIELEFSDDEKEMEHKRMLKSAKSKKRAGAKDRKQPQMTTDAASAHQILTRQGSSSTSGPRQVIALPPRPTFDEPEDGYRILQRPGVMTRPNHAQSTPAGTGTVPWYQQQQRELQNMMGTDPNSHQQQQQQQHRQQQQFQQQQQLQQQLLLQQQQQRQLFEQQQQQQALYQQQIQEAQATISRLQQQQQQLQQQSQPTAAAPSQVFQFRAPQQLDTSYAPSNASFNPQVFQPQAPPSFQPQDPAQHSQDPNFNSMLSPLFTQQQQNNQNPQ</sequence>
<accession>A0AAD4DMD3</accession>
<dbReference type="InterPro" id="IPR040309">
    <property type="entry name" value="Naf1"/>
</dbReference>
<reference evidence="9" key="1">
    <citation type="journal article" date="2020" name="Fungal Divers.">
        <title>Resolving the Mortierellaceae phylogeny through synthesis of multi-gene phylogenetics and phylogenomics.</title>
        <authorList>
            <person name="Vandepol N."/>
            <person name="Liber J."/>
            <person name="Desiro A."/>
            <person name="Na H."/>
            <person name="Kennedy M."/>
            <person name="Barry K."/>
            <person name="Grigoriev I.V."/>
            <person name="Miller A.N."/>
            <person name="O'Donnell K."/>
            <person name="Stajich J.E."/>
            <person name="Bonito G."/>
        </authorList>
    </citation>
    <scope>NUCLEOTIDE SEQUENCE</scope>
    <source>
        <strain evidence="9">NRRL 28262</strain>
    </source>
</reference>
<feature type="compositionally biased region" description="Polar residues" evidence="8">
    <location>
        <begin position="588"/>
        <end position="603"/>
    </location>
</feature>
<name>A0AAD4DMD3_9FUNG</name>
<feature type="coiled-coil region" evidence="7">
    <location>
        <begin position="502"/>
        <end position="536"/>
    </location>
</feature>
<feature type="compositionally biased region" description="Polar residues" evidence="8">
    <location>
        <begin position="555"/>
        <end position="568"/>
    </location>
</feature>
<keyword evidence="4" id="KW-0597">Phosphoprotein</keyword>
<keyword evidence="3" id="KW-0698">rRNA processing</keyword>
<dbReference type="GO" id="GO:0000493">
    <property type="term" value="P:box H/ACA snoRNP assembly"/>
    <property type="evidence" value="ECO:0007669"/>
    <property type="project" value="InterPro"/>
</dbReference>
<evidence type="ECO:0000313" key="10">
    <source>
        <dbReference type="Proteomes" id="UP001194580"/>
    </source>
</evidence>
<protein>
    <submittedName>
        <fullName evidence="9">Uncharacterized protein</fullName>
    </submittedName>
</protein>
<feature type="compositionally biased region" description="Acidic residues" evidence="8">
    <location>
        <begin position="139"/>
        <end position="164"/>
    </location>
</feature>
<dbReference type="InterPro" id="IPR038664">
    <property type="entry name" value="Gar1/Naf1_Cbf5-bd_sf"/>
</dbReference>
<gene>
    <name evidence="9" type="ORF">BGZ95_000020</name>
</gene>
<comment type="caution">
    <text evidence="9">The sequence shown here is derived from an EMBL/GenBank/DDBJ whole genome shotgun (WGS) entry which is preliminary data.</text>
</comment>
<feature type="compositionally biased region" description="Basic residues" evidence="8">
    <location>
        <begin position="359"/>
        <end position="370"/>
    </location>
</feature>
<evidence type="ECO:0000256" key="1">
    <source>
        <dbReference type="ARBA" id="ARBA00004123"/>
    </source>
</evidence>
<evidence type="ECO:0000256" key="5">
    <source>
        <dbReference type="ARBA" id="ARBA00022884"/>
    </source>
</evidence>
<feature type="region of interest" description="Disordered" evidence="8">
    <location>
        <begin position="549"/>
        <end position="613"/>
    </location>
</feature>
<dbReference type="InterPro" id="IPR007504">
    <property type="entry name" value="H/ACA_rnp_Gar1/Naf1"/>
</dbReference>
<feature type="compositionally biased region" description="Low complexity" evidence="8">
    <location>
        <begin position="604"/>
        <end position="613"/>
    </location>
</feature>